<evidence type="ECO:0000256" key="9">
    <source>
        <dbReference type="SAM" id="MobiDB-lite"/>
    </source>
</evidence>
<evidence type="ECO:0000256" key="4">
    <source>
        <dbReference type="ARBA" id="ARBA00022490"/>
    </source>
</evidence>
<keyword evidence="11" id="KW-1185">Reference proteome</keyword>
<dbReference type="GO" id="GO:0005634">
    <property type="term" value="C:nucleus"/>
    <property type="evidence" value="ECO:0007669"/>
    <property type="project" value="UniProtKB-SubCell"/>
</dbReference>
<evidence type="ECO:0000313" key="10">
    <source>
        <dbReference type="EMBL" id="KAK5057720.1"/>
    </source>
</evidence>
<organism evidence="10 11">
    <name type="scientific">Exophiala bonariae</name>
    <dbReference type="NCBI Taxonomy" id="1690606"/>
    <lineage>
        <taxon>Eukaryota</taxon>
        <taxon>Fungi</taxon>
        <taxon>Dikarya</taxon>
        <taxon>Ascomycota</taxon>
        <taxon>Pezizomycotina</taxon>
        <taxon>Eurotiomycetes</taxon>
        <taxon>Chaetothyriomycetidae</taxon>
        <taxon>Chaetothyriales</taxon>
        <taxon>Herpotrichiellaceae</taxon>
        <taxon>Exophiala</taxon>
    </lineage>
</organism>
<proteinExistence type="inferred from homology"/>
<comment type="subcellular location">
    <subcellularLocation>
        <location evidence="2">Cytoplasm</location>
    </subcellularLocation>
    <subcellularLocation>
        <location evidence="1">Nucleus</location>
    </subcellularLocation>
</comment>
<feature type="compositionally biased region" description="Low complexity" evidence="9">
    <location>
        <begin position="75"/>
        <end position="87"/>
    </location>
</feature>
<evidence type="ECO:0000256" key="5">
    <source>
        <dbReference type="ARBA" id="ARBA00022491"/>
    </source>
</evidence>
<dbReference type="Pfam" id="PF08528">
    <property type="entry name" value="Whi5"/>
    <property type="match status" value="1"/>
</dbReference>
<evidence type="ECO:0000256" key="2">
    <source>
        <dbReference type="ARBA" id="ARBA00004496"/>
    </source>
</evidence>
<dbReference type="AlphaFoldDB" id="A0AAV9NGS3"/>
<evidence type="ECO:0000256" key="1">
    <source>
        <dbReference type="ARBA" id="ARBA00004123"/>
    </source>
</evidence>
<feature type="region of interest" description="Disordered" evidence="9">
    <location>
        <begin position="65"/>
        <end position="87"/>
    </location>
</feature>
<dbReference type="PANTHER" id="PTHR40468">
    <property type="entry name" value="YALI0A15257P"/>
    <property type="match status" value="1"/>
</dbReference>
<evidence type="ECO:0000313" key="11">
    <source>
        <dbReference type="Proteomes" id="UP001358417"/>
    </source>
</evidence>
<evidence type="ECO:0000256" key="7">
    <source>
        <dbReference type="ARBA" id="ARBA00023163"/>
    </source>
</evidence>
<reference evidence="10 11" key="1">
    <citation type="submission" date="2023-08" db="EMBL/GenBank/DDBJ databases">
        <title>Black Yeasts Isolated from many extreme environments.</title>
        <authorList>
            <person name="Coleine C."/>
            <person name="Stajich J.E."/>
            <person name="Selbmann L."/>
        </authorList>
    </citation>
    <scope>NUCLEOTIDE SEQUENCE [LARGE SCALE GENOMIC DNA]</scope>
    <source>
        <strain evidence="10 11">CCFEE 5792</strain>
    </source>
</reference>
<feature type="region of interest" description="Disordered" evidence="9">
    <location>
        <begin position="323"/>
        <end position="358"/>
    </location>
</feature>
<dbReference type="PANTHER" id="PTHR40468:SF1">
    <property type="entry name" value="TOPOISOMERASE I DAMAGE AFFECTED PROTEIN 11"/>
    <property type="match status" value="1"/>
</dbReference>
<evidence type="ECO:0000256" key="8">
    <source>
        <dbReference type="ARBA" id="ARBA00023242"/>
    </source>
</evidence>
<keyword evidence="6" id="KW-0805">Transcription regulation</keyword>
<dbReference type="EMBL" id="JAVRRD010000006">
    <property type="protein sequence ID" value="KAK5057720.1"/>
    <property type="molecule type" value="Genomic_DNA"/>
</dbReference>
<protein>
    <submittedName>
        <fullName evidence="10">Uncharacterized protein</fullName>
    </submittedName>
</protein>
<dbReference type="GeneID" id="89979871"/>
<dbReference type="InterPro" id="IPR013734">
    <property type="entry name" value="TF_Nrm1/Whi5"/>
</dbReference>
<feature type="compositionally biased region" description="Low complexity" evidence="9">
    <location>
        <begin position="188"/>
        <end position="205"/>
    </location>
</feature>
<comment type="similarity">
    <text evidence="3">Belongs to the WHI5/NRM1 family.</text>
</comment>
<keyword evidence="8" id="KW-0539">Nucleus</keyword>
<dbReference type="RefSeq" id="XP_064708838.1">
    <property type="nucleotide sequence ID" value="XM_064855249.1"/>
</dbReference>
<sequence>MASHQQHPFAAAQVAEKVMRRVEIAKVARNLQDCLAFASFKAQNGWQDRTLSTIEPEFTEKLKRKRPFLDDDLPSDGSSTSDDDFVSTSSMGNNRFSKLANATFKVPEHPFGSRKRVRANSIGLERPSETVTWKQNHRLSHSSPVLGRSQSFQDHGMFQADTPTLPRSTHDDSPMFDVHSDDDDHDLPMPSFAHEPSSSILSSSPPRTPPPTKRLLNVHPKQAGADLLLYLANSPSRSPAVNLHHSLLDTPSTPPAQHTHLPSSVMTTPGASLGLFNGALQTPGQNFNLADFCNVTPSPGPAQWGGRTPLAKTPSRFARRSLNFDTLQPPSGSPTLQRKGSTNHGLALELGEELIPRS</sequence>
<name>A0AAV9NGS3_9EURO</name>
<dbReference type="Proteomes" id="UP001358417">
    <property type="component" value="Unassembled WGS sequence"/>
</dbReference>
<comment type="caution">
    <text evidence="10">The sequence shown here is derived from an EMBL/GenBank/DDBJ whole genome shotgun (WGS) entry which is preliminary data.</text>
</comment>
<feature type="compositionally biased region" description="Polar residues" evidence="9">
    <location>
        <begin position="323"/>
        <end position="344"/>
    </location>
</feature>
<dbReference type="GO" id="GO:0005737">
    <property type="term" value="C:cytoplasm"/>
    <property type="evidence" value="ECO:0007669"/>
    <property type="project" value="UniProtKB-SubCell"/>
</dbReference>
<evidence type="ECO:0000256" key="6">
    <source>
        <dbReference type="ARBA" id="ARBA00023015"/>
    </source>
</evidence>
<gene>
    <name evidence="10" type="ORF">LTR84_011721</name>
</gene>
<feature type="region of interest" description="Disordered" evidence="9">
    <location>
        <begin position="128"/>
        <end position="210"/>
    </location>
</feature>
<keyword evidence="4" id="KW-0963">Cytoplasm</keyword>
<keyword evidence="7" id="KW-0804">Transcription</keyword>
<keyword evidence="5" id="KW-0678">Repressor</keyword>
<accession>A0AAV9NGS3</accession>
<evidence type="ECO:0000256" key="3">
    <source>
        <dbReference type="ARBA" id="ARBA00006922"/>
    </source>
</evidence>